<name>A0ABX7I7T0_9BACT</name>
<dbReference type="EMBL" id="CP056775">
    <property type="protein sequence ID" value="QRR02149.1"/>
    <property type="molecule type" value="Genomic_DNA"/>
</dbReference>
<organism evidence="1 2">
    <name type="scientific">Dyadobacter sandarakinus</name>
    <dbReference type="NCBI Taxonomy" id="2747268"/>
    <lineage>
        <taxon>Bacteria</taxon>
        <taxon>Pseudomonadati</taxon>
        <taxon>Bacteroidota</taxon>
        <taxon>Cytophagia</taxon>
        <taxon>Cytophagales</taxon>
        <taxon>Spirosomataceae</taxon>
        <taxon>Dyadobacter</taxon>
    </lineage>
</organism>
<protein>
    <submittedName>
        <fullName evidence="1">Uncharacterized protein</fullName>
    </submittedName>
</protein>
<proteinExistence type="predicted"/>
<dbReference type="RefSeq" id="WP_204656759.1">
    <property type="nucleotide sequence ID" value="NZ_CP056775.1"/>
</dbReference>
<evidence type="ECO:0000313" key="1">
    <source>
        <dbReference type="EMBL" id="QRR02149.1"/>
    </source>
</evidence>
<gene>
    <name evidence="1" type="ORF">HWI92_15160</name>
</gene>
<keyword evidence="2" id="KW-1185">Reference proteome</keyword>
<dbReference type="Proteomes" id="UP000612680">
    <property type="component" value="Chromosome"/>
</dbReference>
<evidence type="ECO:0000313" key="2">
    <source>
        <dbReference type="Proteomes" id="UP000612680"/>
    </source>
</evidence>
<reference evidence="1 2" key="1">
    <citation type="submission" date="2020-06" db="EMBL/GenBank/DDBJ databases">
        <title>Dyadobacter sandarakinus sp. nov., isolated from the soil of the Arctic Yellow River Station.</title>
        <authorList>
            <person name="Zhang Y."/>
            <person name="Peng F."/>
        </authorList>
    </citation>
    <scope>NUCLEOTIDE SEQUENCE [LARGE SCALE GENOMIC DNA]</scope>
    <source>
        <strain evidence="1 2">Q3-56</strain>
    </source>
</reference>
<accession>A0ABX7I7T0</accession>
<sequence>MPLSRAETLIHKLISNKLSAEELSELLEGIASGEEQQNYSDVLENYFNRLLEAHQPNGRGTTGKDADL</sequence>